<dbReference type="GO" id="GO:0005886">
    <property type="term" value="C:plasma membrane"/>
    <property type="evidence" value="ECO:0007669"/>
    <property type="project" value="TreeGrafter"/>
</dbReference>
<dbReference type="EMBL" id="JSCE01000192">
    <property type="protein sequence ID" value="KHM51497.1"/>
    <property type="molecule type" value="Genomic_DNA"/>
</dbReference>
<protein>
    <recommendedName>
        <fullName evidence="9">POTRA domain-containing protein</fullName>
    </recommendedName>
</protein>
<organism evidence="10 11">
    <name type="scientific">Anaerovibrio lipolyticus</name>
    <dbReference type="NCBI Taxonomy" id="82374"/>
    <lineage>
        <taxon>Bacteria</taxon>
        <taxon>Bacillati</taxon>
        <taxon>Bacillota</taxon>
        <taxon>Negativicutes</taxon>
        <taxon>Selenomonadales</taxon>
        <taxon>Selenomonadaceae</taxon>
        <taxon>Anaerovibrio</taxon>
    </lineage>
</organism>
<keyword evidence="2" id="KW-1003">Cell membrane</keyword>
<accession>A0A0B2JZW0</accession>
<dbReference type="eggNOG" id="COG1589">
    <property type="taxonomic scope" value="Bacteria"/>
</dbReference>
<dbReference type="RefSeq" id="WP_039210160.1">
    <property type="nucleotide sequence ID" value="NZ_JSCE01000192.1"/>
</dbReference>
<dbReference type="Gene3D" id="3.40.50.11690">
    <property type="entry name" value="Cell division protein FtsQ/DivIB"/>
    <property type="match status" value="1"/>
</dbReference>
<dbReference type="GO" id="GO:0051301">
    <property type="term" value="P:cell division"/>
    <property type="evidence" value="ECO:0007669"/>
    <property type="project" value="UniProtKB-KW"/>
</dbReference>
<reference evidence="10 11" key="1">
    <citation type="journal article" date="2013" name="PLoS ONE">
        <title>Identification and characterization of three novel lipases belonging to families II and V from Anaerovibrio lipolyticus 5ST.</title>
        <authorList>
            <person name="Prive F."/>
            <person name="Kaderbhai N.N."/>
            <person name="Girdwood S."/>
            <person name="Worgan H.J."/>
            <person name="Pinloche E."/>
            <person name="Scollan N.D."/>
            <person name="Huws S.A."/>
            <person name="Newbold C.J."/>
        </authorList>
    </citation>
    <scope>NUCLEOTIDE SEQUENCE [LARGE SCALE GENOMIC DNA]</scope>
    <source>
        <strain evidence="10 11">5S</strain>
    </source>
</reference>
<feature type="transmembrane region" description="Helical" evidence="8">
    <location>
        <begin position="63"/>
        <end position="87"/>
    </location>
</feature>
<evidence type="ECO:0000256" key="4">
    <source>
        <dbReference type="ARBA" id="ARBA00022692"/>
    </source>
</evidence>
<keyword evidence="7" id="KW-0131">Cell cycle</keyword>
<dbReference type="Pfam" id="PF08478">
    <property type="entry name" value="POTRA_1"/>
    <property type="match status" value="1"/>
</dbReference>
<evidence type="ECO:0000256" key="1">
    <source>
        <dbReference type="ARBA" id="ARBA00004370"/>
    </source>
</evidence>
<sequence>MMNGEDIDNKEIIDNTMEYKPLGTMDAINSESIDDTVIRGNVGKSVSGAAHEKPKRKIITRSGILRVLGVLAAFMAFIAIALSPVFVLKHVNVHGNTYLSDEEIIRISGVNLGENLFQLATDEIMQAMGKDIRIDQAIVRRNFPNSLDIQVVERIPLAIIKCDYGYLEVGRGGIVLDAHRNLSQIPVPIVSGVEVSDLFVGDTAENQQLSQVLDFLDKLNRDTATSIAEINISDPNNVMVYMNHSVQLKMGALDSLQNKLEITESVNREVKQAKHPIDYVDARFDGSYSIKLKE</sequence>
<evidence type="ECO:0000256" key="5">
    <source>
        <dbReference type="ARBA" id="ARBA00022989"/>
    </source>
</evidence>
<keyword evidence="4 8" id="KW-0812">Transmembrane</keyword>
<keyword evidence="3" id="KW-0132">Cell division</keyword>
<dbReference type="Pfam" id="PF03799">
    <property type="entry name" value="FtsQ_DivIB_C"/>
    <property type="match status" value="1"/>
</dbReference>
<keyword evidence="5 8" id="KW-1133">Transmembrane helix</keyword>
<proteinExistence type="predicted"/>
<dbReference type="InterPro" id="IPR045335">
    <property type="entry name" value="FtsQ_C_sf"/>
</dbReference>
<evidence type="ECO:0000259" key="9">
    <source>
        <dbReference type="PROSITE" id="PS51779"/>
    </source>
</evidence>
<dbReference type="InterPro" id="IPR050487">
    <property type="entry name" value="FtsQ_DivIB"/>
</dbReference>
<evidence type="ECO:0000256" key="8">
    <source>
        <dbReference type="SAM" id="Phobius"/>
    </source>
</evidence>
<feature type="domain" description="POTRA" evidence="9">
    <location>
        <begin position="86"/>
        <end position="154"/>
    </location>
</feature>
<comment type="caution">
    <text evidence="10">The sequence shown here is derived from an EMBL/GenBank/DDBJ whole genome shotgun (WGS) entry which is preliminary data.</text>
</comment>
<dbReference type="Gene3D" id="3.10.20.310">
    <property type="entry name" value="membrane protein fhac"/>
    <property type="match status" value="1"/>
</dbReference>
<evidence type="ECO:0000256" key="3">
    <source>
        <dbReference type="ARBA" id="ARBA00022618"/>
    </source>
</evidence>
<evidence type="ECO:0000256" key="7">
    <source>
        <dbReference type="ARBA" id="ARBA00023306"/>
    </source>
</evidence>
<dbReference type="InterPro" id="IPR034746">
    <property type="entry name" value="POTRA"/>
</dbReference>
<keyword evidence="11" id="KW-1185">Reference proteome</keyword>
<comment type="subcellular location">
    <subcellularLocation>
        <location evidence="1">Membrane</location>
    </subcellularLocation>
</comment>
<keyword evidence="6 8" id="KW-0472">Membrane</keyword>
<name>A0A0B2JZW0_9FIRM</name>
<evidence type="ECO:0000313" key="10">
    <source>
        <dbReference type="EMBL" id="KHM51497.1"/>
    </source>
</evidence>
<dbReference type="Proteomes" id="UP000030993">
    <property type="component" value="Unassembled WGS sequence"/>
</dbReference>
<evidence type="ECO:0000313" key="11">
    <source>
        <dbReference type="Proteomes" id="UP000030993"/>
    </source>
</evidence>
<gene>
    <name evidence="10" type="ORF">NZ47_10155</name>
</gene>
<dbReference type="PANTHER" id="PTHR37820">
    <property type="entry name" value="CELL DIVISION PROTEIN DIVIB"/>
    <property type="match status" value="1"/>
</dbReference>
<dbReference type="AlphaFoldDB" id="A0A0B2JZW0"/>
<dbReference type="PANTHER" id="PTHR37820:SF1">
    <property type="entry name" value="CELL DIVISION PROTEIN FTSQ"/>
    <property type="match status" value="1"/>
</dbReference>
<dbReference type="InterPro" id="IPR005548">
    <property type="entry name" value="Cell_div_FtsQ/DivIB_C"/>
</dbReference>
<dbReference type="STRING" id="82374.NZ47_10155"/>
<dbReference type="InterPro" id="IPR013685">
    <property type="entry name" value="POTRA_FtsQ_type"/>
</dbReference>
<evidence type="ECO:0000256" key="2">
    <source>
        <dbReference type="ARBA" id="ARBA00022475"/>
    </source>
</evidence>
<evidence type="ECO:0000256" key="6">
    <source>
        <dbReference type="ARBA" id="ARBA00023136"/>
    </source>
</evidence>
<dbReference type="PROSITE" id="PS51779">
    <property type="entry name" value="POTRA"/>
    <property type="match status" value="1"/>
</dbReference>